<protein>
    <recommendedName>
        <fullName evidence="3">Nucleoside phosphorylase domain-containing protein</fullName>
    </recommendedName>
</protein>
<reference evidence="1 2" key="1">
    <citation type="submission" date="2019-03" db="EMBL/GenBank/DDBJ databases">
        <title>The complete genome sequence of Swingsia_sp. F3b2 LMG30590(T).</title>
        <authorList>
            <person name="Chua K.-O."/>
            <person name="Chan K.-G."/>
            <person name="See-Too W.-S."/>
        </authorList>
    </citation>
    <scope>NUCLEOTIDE SEQUENCE [LARGE SCALE GENOMIC DNA]</scope>
    <source>
        <strain evidence="1 2">F3b2</strain>
    </source>
</reference>
<dbReference type="RefSeq" id="WP_141443667.1">
    <property type="nucleotide sequence ID" value="NZ_CP038231.1"/>
</dbReference>
<dbReference type="InterPro" id="IPR035994">
    <property type="entry name" value="Nucleoside_phosphorylase_sf"/>
</dbReference>
<evidence type="ECO:0000313" key="1">
    <source>
        <dbReference type="EMBL" id="QDH13959.1"/>
    </source>
</evidence>
<dbReference type="GO" id="GO:0003824">
    <property type="term" value="F:catalytic activity"/>
    <property type="evidence" value="ECO:0007669"/>
    <property type="project" value="InterPro"/>
</dbReference>
<dbReference type="SUPFAM" id="SSF53167">
    <property type="entry name" value="Purine and uridine phosphorylases"/>
    <property type="match status" value="1"/>
</dbReference>
<organism evidence="1 2">
    <name type="scientific">Formicincola oecophyllae</name>
    <dbReference type="NCBI Taxonomy" id="2558361"/>
    <lineage>
        <taxon>Bacteria</taxon>
        <taxon>Pseudomonadati</taxon>
        <taxon>Pseudomonadota</taxon>
        <taxon>Alphaproteobacteria</taxon>
        <taxon>Acetobacterales</taxon>
        <taxon>Acetobacteraceae</taxon>
        <taxon>Formicincola</taxon>
    </lineage>
</organism>
<sequence length="212" mass="21929">MQEQDMRLGILTGLAEEAALAARHFPQAAIATSGATQAGAERALGALKAAGATHLLSFGYAGGLAPWVQAGSIMVPEAVMVEGQLVPVSAELAKQFGVVDGHVLHSPHMVRQASEKAALYERTGCAMADMESGLVVTSGLPAAVLRVACDVAGETLPPAACQPLRGNKPDMGAILQNVLRRPGQLPALITLGRHRGAARQAMEKHLHGLDLA</sequence>
<keyword evidence="2" id="KW-1185">Reference proteome</keyword>
<dbReference type="GO" id="GO:0009116">
    <property type="term" value="P:nucleoside metabolic process"/>
    <property type="evidence" value="ECO:0007669"/>
    <property type="project" value="InterPro"/>
</dbReference>
<evidence type="ECO:0000313" key="2">
    <source>
        <dbReference type="Proteomes" id="UP000318709"/>
    </source>
</evidence>
<proteinExistence type="predicted"/>
<dbReference type="Proteomes" id="UP000318709">
    <property type="component" value="Chromosome"/>
</dbReference>
<name>A0A4Y6U926_9PROT</name>
<accession>A0A4Y6U926</accession>
<evidence type="ECO:0008006" key="3">
    <source>
        <dbReference type="Google" id="ProtNLM"/>
    </source>
</evidence>
<gene>
    <name evidence="1" type="ORF">E3E12_06935</name>
</gene>
<dbReference type="Gene3D" id="3.40.50.1580">
    <property type="entry name" value="Nucleoside phosphorylase domain"/>
    <property type="match status" value="1"/>
</dbReference>
<dbReference type="EMBL" id="CP038231">
    <property type="protein sequence ID" value="QDH13959.1"/>
    <property type="molecule type" value="Genomic_DNA"/>
</dbReference>
<dbReference type="OrthoDB" id="7357315at2"/>
<dbReference type="AlphaFoldDB" id="A0A4Y6U926"/>
<dbReference type="KEGG" id="swf:E3E12_06935"/>